<dbReference type="PROSITE" id="PS51229">
    <property type="entry name" value="DCUN1"/>
    <property type="match status" value="1"/>
</dbReference>
<dbReference type="InterPro" id="IPR042460">
    <property type="entry name" value="DCN1-like_PONY"/>
</dbReference>
<reference evidence="5 6" key="1">
    <citation type="submission" date="2016-06" db="EMBL/GenBank/DDBJ databases">
        <authorList>
            <person name="Kjaerup R.B."/>
            <person name="Dalgaard T.S."/>
            <person name="Juul-Madsen H.R."/>
        </authorList>
    </citation>
    <scope>NUCLEOTIDE SEQUENCE [LARGE SCALE GENOMIC DNA]</scope>
</reference>
<dbReference type="STRING" id="1276538.A0A1X7RKE2"/>
<feature type="region of interest" description="Disordered" evidence="3">
    <location>
        <begin position="1"/>
        <end position="26"/>
    </location>
</feature>
<keyword evidence="6" id="KW-1185">Reference proteome</keyword>
<feature type="domain" description="DCUN1" evidence="4">
    <location>
        <begin position="86"/>
        <end position="287"/>
    </location>
</feature>
<dbReference type="PANTHER" id="PTHR12281">
    <property type="entry name" value="RP42 RELATED"/>
    <property type="match status" value="1"/>
</dbReference>
<dbReference type="InterPro" id="IPR014764">
    <property type="entry name" value="DCN-prot"/>
</dbReference>
<evidence type="ECO:0000256" key="1">
    <source>
        <dbReference type="ARBA" id="ARBA00022786"/>
    </source>
</evidence>
<dbReference type="InterPro" id="IPR005176">
    <property type="entry name" value="PONY_dom"/>
</dbReference>
<gene>
    <name evidence="5" type="ORF">ZT3D7_G3006</name>
</gene>
<dbReference type="Gene3D" id="1.10.238.10">
    <property type="entry name" value="EF-hand"/>
    <property type="match status" value="1"/>
</dbReference>
<name>A0A1X7RKE2_ZYMT9</name>
<evidence type="ECO:0000256" key="3">
    <source>
        <dbReference type="SAM" id="MobiDB-lite"/>
    </source>
</evidence>
<dbReference type="InterPro" id="IPR009060">
    <property type="entry name" value="UBA-like_sf"/>
</dbReference>
<dbReference type="SUPFAM" id="SSF46934">
    <property type="entry name" value="UBA-like"/>
    <property type="match status" value="1"/>
</dbReference>
<dbReference type="GO" id="GO:0000151">
    <property type="term" value="C:ubiquitin ligase complex"/>
    <property type="evidence" value="ECO:0007669"/>
    <property type="project" value="TreeGrafter"/>
</dbReference>
<dbReference type="AlphaFoldDB" id="A0A1X7RKE2"/>
<dbReference type="Gene3D" id="1.10.238.200">
    <property type="entry name" value="Cullin, PONY binding domain"/>
    <property type="match status" value="1"/>
</dbReference>
<dbReference type="PANTHER" id="PTHR12281:SF31">
    <property type="entry name" value="DCN1-LIKE PROTEIN 3"/>
    <property type="match status" value="1"/>
</dbReference>
<proteinExistence type="predicted"/>
<dbReference type="Gene3D" id="1.10.8.10">
    <property type="entry name" value="DNA helicase RuvA subunit, C-terminal domain"/>
    <property type="match status" value="1"/>
</dbReference>
<dbReference type="GO" id="GO:0045116">
    <property type="term" value="P:protein neddylation"/>
    <property type="evidence" value="ECO:0007669"/>
    <property type="project" value="TreeGrafter"/>
</dbReference>
<evidence type="ECO:0000259" key="4">
    <source>
        <dbReference type="PROSITE" id="PS51229"/>
    </source>
</evidence>
<evidence type="ECO:0000256" key="2">
    <source>
        <dbReference type="RuleBase" id="RU410713"/>
    </source>
</evidence>
<evidence type="ECO:0000313" key="5">
    <source>
        <dbReference type="EMBL" id="SMQ47858.1"/>
    </source>
</evidence>
<dbReference type="GO" id="GO:0097602">
    <property type="term" value="F:cullin family protein binding"/>
    <property type="evidence" value="ECO:0007669"/>
    <property type="project" value="TreeGrafter"/>
</dbReference>
<dbReference type="GO" id="GO:0032182">
    <property type="term" value="F:ubiquitin-like protein binding"/>
    <property type="evidence" value="ECO:0007669"/>
    <property type="project" value="TreeGrafter"/>
</dbReference>
<dbReference type="Pfam" id="PF14555">
    <property type="entry name" value="UBA_4"/>
    <property type="match status" value="1"/>
</dbReference>
<comment type="function">
    <text evidence="2">Neddylation of cullins play an essential role in the regulation of SCF-type complexes activity.</text>
</comment>
<sequence>MPKRKVEEETMAPHGSPPAKKKSTKSLIVGMPKEALTSSQKAAVTEFTSVTQADKSTAAKILKQHNWNVGAAANAYFNNPSGGANPLKAPLNKLFDKYRDDPRNSPDEINIEGTGKLLGDLDIDLSDVSAFIFSEIVQSPSLGLITREGFVDGWSEAGTDKLPQMRNIVLQRRSELPTDKEMFKNVYNHTFVLALQEKQKGLPMEIAMEFWRVLLTAPSFDWRTDSTPWLEWWFEFYEAKVKKAVNKDLWKQTLTFAYETKKDDSLSFWSEESSWPSVIDEFVEWVKAEKRAAGAGGADAMEIS</sequence>
<protein>
    <recommendedName>
        <fullName evidence="2">Defective in cullin neddylation protein</fullName>
    </recommendedName>
</protein>
<accession>A0A1X7RKE2</accession>
<keyword evidence="1" id="KW-0833">Ubl conjugation pathway</keyword>
<organism evidence="5 6">
    <name type="scientific">Zymoseptoria tritici (strain ST99CH_3D7)</name>
    <dbReference type="NCBI Taxonomy" id="1276538"/>
    <lineage>
        <taxon>Eukaryota</taxon>
        <taxon>Fungi</taxon>
        <taxon>Dikarya</taxon>
        <taxon>Ascomycota</taxon>
        <taxon>Pezizomycotina</taxon>
        <taxon>Dothideomycetes</taxon>
        <taxon>Dothideomycetidae</taxon>
        <taxon>Mycosphaerellales</taxon>
        <taxon>Mycosphaerellaceae</taxon>
        <taxon>Zymoseptoria</taxon>
    </lineage>
</organism>
<dbReference type="Proteomes" id="UP000215127">
    <property type="component" value="Chromosome 2"/>
</dbReference>
<dbReference type="GO" id="GO:0031624">
    <property type="term" value="F:ubiquitin conjugating enzyme binding"/>
    <property type="evidence" value="ECO:0007669"/>
    <property type="project" value="TreeGrafter"/>
</dbReference>
<dbReference type="Pfam" id="PF03556">
    <property type="entry name" value="Cullin_binding"/>
    <property type="match status" value="1"/>
</dbReference>
<dbReference type="EMBL" id="LT853693">
    <property type="protein sequence ID" value="SMQ47858.1"/>
    <property type="molecule type" value="Genomic_DNA"/>
</dbReference>
<evidence type="ECO:0000313" key="6">
    <source>
        <dbReference type="Proteomes" id="UP000215127"/>
    </source>
</evidence>